<dbReference type="GO" id="GO:0005975">
    <property type="term" value="P:carbohydrate metabolic process"/>
    <property type="evidence" value="ECO:0007669"/>
    <property type="project" value="InterPro"/>
</dbReference>
<gene>
    <name evidence="3" type="ORF">S03H2_41546</name>
</gene>
<dbReference type="Pfam" id="PF01915">
    <property type="entry name" value="Glyco_hydro_3_C"/>
    <property type="match status" value="1"/>
</dbReference>
<dbReference type="AlphaFoldDB" id="X1IXL8"/>
<accession>X1IXL8</accession>
<proteinExistence type="predicted"/>
<evidence type="ECO:0000256" key="1">
    <source>
        <dbReference type="ARBA" id="ARBA00022801"/>
    </source>
</evidence>
<dbReference type="GO" id="GO:0004553">
    <property type="term" value="F:hydrolase activity, hydrolyzing O-glycosyl compounds"/>
    <property type="evidence" value="ECO:0007669"/>
    <property type="project" value="InterPro"/>
</dbReference>
<dbReference type="SUPFAM" id="SSF52279">
    <property type="entry name" value="Beta-D-glucan exohydrolase, C-terminal domain"/>
    <property type="match status" value="1"/>
</dbReference>
<keyword evidence="1" id="KW-0378">Hydrolase</keyword>
<feature type="non-terminal residue" evidence="3">
    <location>
        <position position="35"/>
    </location>
</feature>
<dbReference type="EMBL" id="BARU01025812">
    <property type="protein sequence ID" value="GAH70844.1"/>
    <property type="molecule type" value="Genomic_DNA"/>
</dbReference>
<evidence type="ECO:0000259" key="2">
    <source>
        <dbReference type="Pfam" id="PF01915"/>
    </source>
</evidence>
<sequence length="35" mass="3544">MEGGNALADILFGAVNPSGKLPLTIPTDPAHLQGK</sequence>
<name>X1IXL8_9ZZZZ</name>
<dbReference type="InterPro" id="IPR036881">
    <property type="entry name" value="Glyco_hydro_3_C_sf"/>
</dbReference>
<feature type="domain" description="Glycoside hydrolase family 3 C-terminal" evidence="2">
    <location>
        <begin position="2"/>
        <end position="32"/>
    </location>
</feature>
<dbReference type="Gene3D" id="3.40.50.1700">
    <property type="entry name" value="Glycoside hydrolase family 3 C-terminal domain"/>
    <property type="match status" value="1"/>
</dbReference>
<protein>
    <recommendedName>
        <fullName evidence="2">Glycoside hydrolase family 3 C-terminal domain-containing protein</fullName>
    </recommendedName>
</protein>
<organism evidence="3">
    <name type="scientific">marine sediment metagenome</name>
    <dbReference type="NCBI Taxonomy" id="412755"/>
    <lineage>
        <taxon>unclassified sequences</taxon>
        <taxon>metagenomes</taxon>
        <taxon>ecological metagenomes</taxon>
    </lineage>
</organism>
<evidence type="ECO:0000313" key="3">
    <source>
        <dbReference type="EMBL" id="GAH70844.1"/>
    </source>
</evidence>
<comment type="caution">
    <text evidence="3">The sequence shown here is derived from an EMBL/GenBank/DDBJ whole genome shotgun (WGS) entry which is preliminary data.</text>
</comment>
<dbReference type="InterPro" id="IPR002772">
    <property type="entry name" value="Glyco_hydro_3_C"/>
</dbReference>
<reference evidence="3" key="1">
    <citation type="journal article" date="2014" name="Front. Microbiol.">
        <title>High frequency of phylogenetically diverse reductive dehalogenase-homologous genes in deep subseafloor sedimentary metagenomes.</title>
        <authorList>
            <person name="Kawai M."/>
            <person name="Futagami T."/>
            <person name="Toyoda A."/>
            <person name="Takaki Y."/>
            <person name="Nishi S."/>
            <person name="Hori S."/>
            <person name="Arai W."/>
            <person name="Tsubouchi T."/>
            <person name="Morono Y."/>
            <person name="Uchiyama I."/>
            <person name="Ito T."/>
            <person name="Fujiyama A."/>
            <person name="Inagaki F."/>
            <person name="Takami H."/>
        </authorList>
    </citation>
    <scope>NUCLEOTIDE SEQUENCE</scope>
    <source>
        <strain evidence="3">Expedition CK06-06</strain>
    </source>
</reference>